<sequence>MHVAILHQFVPDNASADERDVLTQVEAVSAALGRLGHSSFVLPCTLDLAALAGQLTSQKPEVVFNLVESLNGTDALQSLVPLLVESLHIRCTGSSGAAILDSGRKRFAKSLLRAAGLPTPASYDLSALEQPQQDFVPGRYILKPDLEHASLGMTDADVVDAACVDELQHRLVAKSTAFGRPIFAEAYVDGREFNLSLLETSHGVRALPAAEIRFVDFPEGKPKIVGSAAKWDEESFEYTATVRSFERSRGDAQLVDTLTRQAIECWQALGLRGYARVDFRVDPHGRSFILEANANPCLSPDAGFAAAAAQAGLIYNEVIRHILAAAC</sequence>
<accession>A0A517SFM3</accession>
<dbReference type="InterPro" id="IPR013815">
    <property type="entry name" value="ATP_grasp_subdomain_1"/>
</dbReference>
<dbReference type="GO" id="GO:0046872">
    <property type="term" value="F:metal ion binding"/>
    <property type="evidence" value="ECO:0007669"/>
    <property type="project" value="InterPro"/>
</dbReference>
<dbReference type="SUPFAM" id="SSF56059">
    <property type="entry name" value="Glutathione synthetase ATP-binding domain-like"/>
    <property type="match status" value="1"/>
</dbReference>
<organism evidence="5 6">
    <name type="scientific">Caulifigura coniformis</name>
    <dbReference type="NCBI Taxonomy" id="2527983"/>
    <lineage>
        <taxon>Bacteria</taxon>
        <taxon>Pseudomonadati</taxon>
        <taxon>Planctomycetota</taxon>
        <taxon>Planctomycetia</taxon>
        <taxon>Planctomycetales</taxon>
        <taxon>Planctomycetaceae</taxon>
        <taxon>Caulifigura</taxon>
    </lineage>
</organism>
<dbReference type="KEGG" id="ccos:Pan44_29650"/>
<dbReference type="GO" id="GO:0005524">
    <property type="term" value="F:ATP binding"/>
    <property type="evidence" value="ECO:0007669"/>
    <property type="project" value="UniProtKB-UniRule"/>
</dbReference>
<dbReference type="AlphaFoldDB" id="A0A517SFM3"/>
<evidence type="ECO:0000313" key="6">
    <source>
        <dbReference type="Proteomes" id="UP000315700"/>
    </source>
</evidence>
<name>A0A517SFM3_9PLAN</name>
<evidence type="ECO:0000256" key="3">
    <source>
        <dbReference type="PROSITE-ProRule" id="PRU00409"/>
    </source>
</evidence>
<keyword evidence="2 5" id="KW-0436">Ligase</keyword>
<protein>
    <submittedName>
        <fullName evidence="5">Ddl-like protein</fullName>
        <ecNumber evidence="5">6.3.2.4</ecNumber>
    </submittedName>
</protein>
<dbReference type="PANTHER" id="PTHR23132">
    <property type="entry name" value="D-ALANINE--D-ALANINE LIGASE"/>
    <property type="match status" value="1"/>
</dbReference>
<evidence type="ECO:0000259" key="4">
    <source>
        <dbReference type="PROSITE" id="PS50975"/>
    </source>
</evidence>
<dbReference type="InterPro" id="IPR011095">
    <property type="entry name" value="Dala_Dala_lig_C"/>
</dbReference>
<evidence type="ECO:0000313" key="5">
    <source>
        <dbReference type="EMBL" id="QDT54925.1"/>
    </source>
</evidence>
<dbReference type="Pfam" id="PF07478">
    <property type="entry name" value="Dala_Dala_lig_C"/>
    <property type="match status" value="1"/>
</dbReference>
<keyword evidence="6" id="KW-1185">Reference proteome</keyword>
<dbReference type="EC" id="6.3.2.4" evidence="5"/>
<dbReference type="PROSITE" id="PS50975">
    <property type="entry name" value="ATP_GRASP"/>
    <property type="match status" value="1"/>
</dbReference>
<feature type="domain" description="ATP-grasp" evidence="4">
    <location>
        <begin position="109"/>
        <end position="324"/>
    </location>
</feature>
<comment type="similarity">
    <text evidence="1">Belongs to the D-alanine--D-alanine ligase family.</text>
</comment>
<dbReference type="GO" id="GO:0008716">
    <property type="term" value="F:D-alanine-D-alanine ligase activity"/>
    <property type="evidence" value="ECO:0007669"/>
    <property type="project" value="UniProtKB-EC"/>
</dbReference>
<evidence type="ECO:0000256" key="1">
    <source>
        <dbReference type="ARBA" id="ARBA00010871"/>
    </source>
</evidence>
<dbReference type="InterPro" id="IPR011761">
    <property type="entry name" value="ATP-grasp"/>
</dbReference>
<keyword evidence="3" id="KW-0067">ATP-binding</keyword>
<dbReference type="Gene3D" id="3.30.470.20">
    <property type="entry name" value="ATP-grasp fold, B domain"/>
    <property type="match status" value="1"/>
</dbReference>
<dbReference type="Gene3D" id="3.30.1490.20">
    <property type="entry name" value="ATP-grasp fold, A domain"/>
    <property type="match status" value="1"/>
</dbReference>
<dbReference type="InParanoid" id="A0A517SFM3"/>
<dbReference type="OrthoDB" id="9813261at2"/>
<dbReference type="EMBL" id="CP036271">
    <property type="protein sequence ID" value="QDT54925.1"/>
    <property type="molecule type" value="Genomic_DNA"/>
</dbReference>
<dbReference type="PANTHER" id="PTHR23132:SF23">
    <property type="entry name" value="D-ALANINE--D-ALANINE LIGASE B"/>
    <property type="match status" value="1"/>
</dbReference>
<dbReference type="RefSeq" id="WP_145030739.1">
    <property type="nucleotide sequence ID" value="NZ_CP036271.1"/>
</dbReference>
<keyword evidence="3" id="KW-0547">Nucleotide-binding</keyword>
<dbReference type="Proteomes" id="UP000315700">
    <property type="component" value="Chromosome"/>
</dbReference>
<gene>
    <name evidence="5" type="ORF">Pan44_29650</name>
</gene>
<proteinExistence type="inferred from homology"/>
<reference evidence="5 6" key="1">
    <citation type="submission" date="2019-02" db="EMBL/GenBank/DDBJ databases">
        <title>Deep-cultivation of Planctomycetes and their phenomic and genomic characterization uncovers novel biology.</title>
        <authorList>
            <person name="Wiegand S."/>
            <person name="Jogler M."/>
            <person name="Boedeker C."/>
            <person name="Pinto D."/>
            <person name="Vollmers J."/>
            <person name="Rivas-Marin E."/>
            <person name="Kohn T."/>
            <person name="Peeters S.H."/>
            <person name="Heuer A."/>
            <person name="Rast P."/>
            <person name="Oberbeckmann S."/>
            <person name="Bunk B."/>
            <person name="Jeske O."/>
            <person name="Meyerdierks A."/>
            <person name="Storesund J.E."/>
            <person name="Kallscheuer N."/>
            <person name="Luecker S."/>
            <person name="Lage O.M."/>
            <person name="Pohl T."/>
            <person name="Merkel B.J."/>
            <person name="Hornburger P."/>
            <person name="Mueller R.-W."/>
            <person name="Bruemmer F."/>
            <person name="Labrenz M."/>
            <person name="Spormann A.M."/>
            <person name="Op den Camp H."/>
            <person name="Overmann J."/>
            <person name="Amann R."/>
            <person name="Jetten M.S.M."/>
            <person name="Mascher T."/>
            <person name="Medema M.H."/>
            <person name="Devos D.P."/>
            <person name="Kaster A.-K."/>
            <person name="Ovreas L."/>
            <person name="Rohde M."/>
            <person name="Galperin M.Y."/>
            <person name="Jogler C."/>
        </authorList>
    </citation>
    <scope>NUCLEOTIDE SEQUENCE [LARGE SCALE GENOMIC DNA]</scope>
    <source>
        <strain evidence="5 6">Pan44</strain>
    </source>
</reference>
<evidence type="ECO:0000256" key="2">
    <source>
        <dbReference type="ARBA" id="ARBA00022598"/>
    </source>
</evidence>